<evidence type="ECO:0000313" key="2">
    <source>
        <dbReference type="Proteomes" id="UP001387110"/>
    </source>
</evidence>
<evidence type="ECO:0000313" key="1">
    <source>
        <dbReference type="EMBL" id="MEI4463780.1"/>
    </source>
</evidence>
<dbReference type="NCBIfam" id="TIGR03893">
    <property type="entry name" value="lant_SP_1948"/>
    <property type="match status" value="1"/>
</dbReference>
<gene>
    <name evidence="1" type="ORF">SZL87_15250</name>
</gene>
<dbReference type="InterPro" id="IPR027632">
    <property type="entry name" value="Lant_2_A2"/>
</dbReference>
<proteinExistence type="predicted"/>
<name>A0ABU8EM33_9BACL</name>
<dbReference type="Proteomes" id="UP001387110">
    <property type="component" value="Unassembled WGS sequence"/>
</dbReference>
<sequence length="67" mass="7211">MTNEQIIQSWKNLDETSVIANPAGEAVNELNFEEMSRINGGGDVQPETTPFCVGVIVGVTISLSKCK</sequence>
<organism evidence="1 2">
    <name type="scientific">Exiguobacterium indicum</name>
    <dbReference type="NCBI Taxonomy" id="296995"/>
    <lineage>
        <taxon>Bacteria</taxon>
        <taxon>Bacillati</taxon>
        <taxon>Bacillota</taxon>
        <taxon>Bacilli</taxon>
        <taxon>Bacillales</taxon>
        <taxon>Bacillales Family XII. Incertae Sedis</taxon>
        <taxon>Exiguobacterium</taxon>
    </lineage>
</organism>
<comment type="caution">
    <text evidence="1">The sequence shown here is derived from an EMBL/GenBank/DDBJ whole genome shotgun (WGS) entry which is preliminary data.</text>
</comment>
<reference evidence="1 2" key="1">
    <citation type="submission" date="2023-12" db="EMBL/GenBank/DDBJ databases">
        <authorList>
            <person name="Easwaran N."/>
            <person name="Lazarus H.P.S."/>
        </authorList>
    </citation>
    <scope>NUCLEOTIDE SEQUENCE [LARGE SCALE GENOMIC DNA]</scope>
    <source>
        <strain evidence="1 2">VIT-2023</strain>
    </source>
</reference>
<dbReference type="NCBIfam" id="NF038161">
    <property type="entry name" value="lant_II_LchA2"/>
    <property type="match status" value="1"/>
</dbReference>
<dbReference type="Pfam" id="PF16934">
    <property type="entry name" value="Mersacidin"/>
    <property type="match status" value="1"/>
</dbReference>
<protein>
    <submittedName>
        <fullName evidence="1">Mersacidin family lantibiotic</fullName>
    </submittedName>
</protein>
<dbReference type="EMBL" id="JBAWKY010000006">
    <property type="protein sequence ID" value="MEI4463780.1"/>
    <property type="molecule type" value="Genomic_DNA"/>
</dbReference>
<dbReference type="RefSeq" id="WP_214725496.1">
    <property type="nucleotide sequence ID" value="NZ_JBAWKY010000006.1"/>
</dbReference>
<keyword evidence="2" id="KW-1185">Reference proteome</keyword>
<accession>A0ABU8EM33</accession>